<dbReference type="EMBL" id="FLRI01000491">
    <property type="protein sequence ID" value="SBT84473.1"/>
    <property type="molecule type" value="Genomic_DNA"/>
</dbReference>
<evidence type="ECO:0000256" key="1">
    <source>
        <dbReference type="SAM" id="MobiDB-lite"/>
    </source>
</evidence>
<accession>A0A1D3JFD2</accession>
<reference evidence="2 3" key="1">
    <citation type="submission" date="2016-06" db="EMBL/GenBank/DDBJ databases">
        <authorList>
            <consortium name="Pathogen Informatics"/>
        </authorList>
    </citation>
    <scope>NUCLEOTIDE SEQUENCE [LARGE SCALE GENOMIC DNA]</scope>
    <source>
        <strain evidence="2">PocGH01</strain>
    </source>
</reference>
<sequence>MNGNHSKETTSSTSCPHGNNKETCDNSLQPPAVINANEANHLNQIRREHTKDQINQHMVSQEETGNTSTTIISASTVLGIPFLLFTLYKFTPVGSMVNNLKSKNDKWKINEEQYDQHLLYTPEFGNINSNNNKCNIAYYSLINS</sequence>
<proteinExistence type="predicted"/>
<dbReference type="OrthoDB" id="10488666at2759"/>
<gene>
    <name evidence="2" type="primary">PocGH01_00199800</name>
    <name evidence="2" type="ORF">POCGH01_00199800</name>
</gene>
<dbReference type="Proteomes" id="UP000242942">
    <property type="component" value="Unassembled WGS sequence"/>
</dbReference>
<dbReference type="Pfam" id="PF05795">
    <property type="entry name" value="Plasmodium_Vir"/>
    <property type="match status" value="1"/>
</dbReference>
<dbReference type="InterPro" id="IPR008780">
    <property type="entry name" value="Plasmodium_Vir"/>
</dbReference>
<organism evidence="2 3">
    <name type="scientific">Plasmodium ovale</name>
    <name type="common">malaria parasite P. ovale</name>
    <dbReference type="NCBI Taxonomy" id="36330"/>
    <lineage>
        <taxon>Eukaryota</taxon>
        <taxon>Sar</taxon>
        <taxon>Alveolata</taxon>
        <taxon>Apicomplexa</taxon>
        <taxon>Aconoidasida</taxon>
        <taxon>Haemosporida</taxon>
        <taxon>Plasmodiidae</taxon>
        <taxon>Plasmodium</taxon>
        <taxon>Plasmodium (Plasmodium)</taxon>
    </lineage>
</organism>
<protein>
    <submittedName>
        <fullName evidence="2">PIR protein</fullName>
    </submittedName>
</protein>
<dbReference type="VEuPathDB" id="PlasmoDB:PocGH01_00199800"/>
<dbReference type="AlphaFoldDB" id="A0A1D3JFD2"/>
<keyword evidence="3" id="KW-1185">Reference proteome</keyword>
<name>A0A1D3JFD2_PLAOA</name>
<evidence type="ECO:0000313" key="2">
    <source>
        <dbReference type="EMBL" id="SBT84473.1"/>
    </source>
</evidence>
<feature type="region of interest" description="Disordered" evidence="1">
    <location>
        <begin position="1"/>
        <end position="29"/>
    </location>
</feature>
<evidence type="ECO:0000313" key="3">
    <source>
        <dbReference type="Proteomes" id="UP000242942"/>
    </source>
</evidence>